<evidence type="ECO:0000313" key="3">
    <source>
        <dbReference type="Proteomes" id="UP001417504"/>
    </source>
</evidence>
<dbReference type="Proteomes" id="UP001417504">
    <property type="component" value="Unassembled WGS sequence"/>
</dbReference>
<accession>A0AAP0HTY4</accession>
<evidence type="ECO:0000313" key="2">
    <source>
        <dbReference type="EMBL" id="KAK9095745.1"/>
    </source>
</evidence>
<gene>
    <name evidence="2" type="ORF">Sjap_021242</name>
</gene>
<feature type="compositionally biased region" description="Basic residues" evidence="1">
    <location>
        <begin position="16"/>
        <end position="39"/>
    </location>
</feature>
<keyword evidence="3" id="KW-1185">Reference proteome</keyword>
<reference evidence="2 3" key="1">
    <citation type="submission" date="2024-01" db="EMBL/GenBank/DDBJ databases">
        <title>Genome assemblies of Stephania.</title>
        <authorList>
            <person name="Yang L."/>
        </authorList>
    </citation>
    <scope>NUCLEOTIDE SEQUENCE [LARGE SCALE GENOMIC DNA]</scope>
    <source>
        <strain evidence="2">QJT</strain>
        <tissue evidence="2">Leaf</tissue>
    </source>
</reference>
<name>A0AAP0HTY4_9MAGN</name>
<comment type="caution">
    <text evidence="2">The sequence shown here is derived from an EMBL/GenBank/DDBJ whole genome shotgun (WGS) entry which is preliminary data.</text>
</comment>
<protein>
    <submittedName>
        <fullName evidence="2">Uncharacterized protein</fullName>
    </submittedName>
</protein>
<dbReference type="EMBL" id="JBBNAE010000009">
    <property type="protein sequence ID" value="KAK9095745.1"/>
    <property type="molecule type" value="Genomic_DNA"/>
</dbReference>
<proteinExistence type="predicted"/>
<evidence type="ECO:0000256" key="1">
    <source>
        <dbReference type="SAM" id="MobiDB-lite"/>
    </source>
</evidence>
<dbReference type="AlphaFoldDB" id="A0AAP0HTY4"/>
<sequence length="226" mass="26372">MEPPAGASINNNENNKKKRNKNKNKNKNKKNEKKNKKINKMNNNKGRKEVGEQIWIKVNIEQTSFYRVKYDDVLATQLKDRLYHSRYRITEGVNLPFRVLPTIKELGRTRMKTWFPFSDTVVRMIAKVADFGFPKYAPQEGDSGVSLEVRGTAGYLDPEYQFVPLRRDGKDITCQKDKTSGDRDSIPTEVIKKNFINTLDRTKIDRLWHCGVWGVEQQPYSYSVHR</sequence>
<feature type="region of interest" description="Disordered" evidence="1">
    <location>
        <begin position="1"/>
        <end position="46"/>
    </location>
</feature>
<organism evidence="2 3">
    <name type="scientific">Stephania japonica</name>
    <dbReference type="NCBI Taxonomy" id="461633"/>
    <lineage>
        <taxon>Eukaryota</taxon>
        <taxon>Viridiplantae</taxon>
        <taxon>Streptophyta</taxon>
        <taxon>Embryophyta</taxon>
        <taxon>Tracheophyta</taxon>
        <taxon>Spermatophyta</taxon>
        <taxon>Magnoliopsida</taxon>
        <taxon>Ranunculales</taxon>
        <taxon>Menispermaceae</taxon>
        <taxon>Menispermoideae</taxon>
        <taxon>Cissampelideae</taxon>
        <taxon>Stephania</taxon>
    </lineage>
</organism>